<evidence type="ECO:0000256" key="1">
    <source>
        <dbReference type="ARBA" id="ARBA00001933"/>
    </source>
</evidence>
<feature type="domain" description="Tryptophan synthase beta chain-like PALP" evidence="7">
    <location>
        <begin position="11"/>
        <end position="319"/>
    </location>
</feature>
<evidence type="ECO:0000256" key="4">
    <source>
        <dbReference type="PIRSR" id="PIRSR006278-1"/>
    </source>
</evidence>
<dbReference type="PANTHER" id="PTHR43780:SF2">
    <property type="entry name" value="1-AMINOCYCLOPROPANE-1-CARBOXYLATE DEAMINASE-RELATED"/>
    <property type="match status" value="1"/>
</dbReference>
<dbReference type="Pfam" id="PF00291">
    <property type="entry name" value="PALP"/>
    <property type="match status" value="1"/>
</dbReference>
<evidence type="ECO:0000256" key="6">
    <source>
        <dbReference type="SAM" id="MobiDB-lite"/>
    </source>
</evidence>
<name>A0A2P7QK48_9SPHN</name>
<comment type="similarity">
    <text evidence="2">Belongs to the ACC deaminase/D-cysteine desulfhydrase family.</text>
</comment>
<dbReference type="Gene3D" id="3.40.50.1100">
    <property type="match status" value="2"/>
</dbReference>
<feature type="active site" description="Nucleophile" evidence="4">
    <location>
        <position position="78"/>
    </location>
</feature>
<dbReference type="GO" id="GO:0019148">
    <property type="term" value="F:D-cysteine desulfhydrase activity"/>
    <property type="evidence" value="ECO:0007669"/>
    <property type="project" value="TreeGrafter"/>
</dbReference>
<dbReference type="PANTHER" id="PTHR43780">
    <property type="entry name" value="1-AMINOCYCLOPROPANE-1-CARBOXYLATE DEAMINASE-RELATED"/>
    <property type="match status" value="1"/>
</dbReference>
<dbReference type="InterPro" id="IPR036052">
    <property type="entry name" value="TrpB-like_PALP_sf"/>
</dbReference>
<feature type="modified residue" description="N6-(pyridoxal phosphate)lysine" evidence="5">
    <location>
        <position position="51"/>
    </location>
</feature>
<feature type="region of interest" description="Disordered" evidence="6">
    <location>
        <begin position="332"/>
        <end position="351"/>
    </location>
</feature>
<dbReference type="RefSeq" id="WP_106514404.1">
    <property type="nucleotide sequence ID" value="NZ_PXYI01000006.1"/>
</dbReference>
<dbReference type="PIRSF" id="PIRSF006278">
    <property type="entry name" value="ACCD_DCysDesulf"/>
    <property type="match status" value="1"/>
</dbReference>
<evidence type="ECO:0000259" key="7">
    <source>
        <dbReference type="Pfam" id="PF00291"/>
    </source>
</evidence>
<dbReference type="EMBL" id="PXYI01000006">
    <property type="protein sequence ID" value="PSJ38338.1"/>
    <property type="molecule type" value="Genomic_DNA"/>
</dbReference>
<keyword evidence="3 5" id="KW-0663">Pyridoxal phosphate</keyword>
<reference evidence="8 9" key="1">
    <citation type="submission" date="2018-03" db="EMBL/GenBank/DDBJ databases">
        <title>The draft genome of Sphingosinicella sp. GL-C-18.</title>
        <authorList>
            <person name="Liu L."/>
            <person name="Li L."/>
            <person name="Liang L."/>
            <person name="Zhang X."/>
            <person name="Wang T."/>
        </authorList>
    </citation>
    <scope>NUCLEOTIDE SEQUENCE [LARGE SCALE GENOMIC DNA]</scope>
    <source>
        <strain evidence="8 9">GL-C-18</strain>
    </source>
</reference>
<evidence type="ECO:0000256" key="3">
    <source>
        <dbReference type="ARBA" id="ARBA00022898"/>
    </source>
</evidence>
<evidence type="ECO:0000256" key="5">
    <source>
        <dbReference type="PIRSR" id="PIRSR006278-2"/>
    </source>
</evidence>
<proteinExistence type="inferred from homology"/>
<sequence length="351" mass="36672">MLEDRPRLALLSGPTPIERLARLERILAGDTARPLFVKRDDVMGVGGGGNKLRKLEFLIADAQAQGCDTFVTTGGRQSNHARLSAAASARAGLACELVLADMVDRDDESYRRNGNVLLDGLFGARLHHVSGDTDTLAFARARAEQLRAEGRKAYVVGAGGSSPIGCLGYAACAHEILAQEAALGLRFERIVIPNGSAGTHAGLAAGFAAAGDDPRRVQSYTVLAPLAQAQAATRDLARETLKLLDPEAALADDDIVVLGGQRGEGYGIPTAAMLEAVRLVARAEGLLLDPVYGGKAFAGLIAAIRSAEASGPSLFVMTGGVPGLFAYEPAFRDEDRSPRQAVSASRDAASQ</sequence>
<evidence type="ECO:0000256" key="2">
    <source>
        <dbReference type="ARBA" id="ARBA00008639"/>
    </source>
</evidence>
<dbReference type="SUPFAM" id="SSF53686">
    <property type="entry name" value="Tryptophan synthase beta subunit-like PLP-dependent enzymes"/>
    <property type="match status" value="1"/>
</dbReference>
<comment type="caution">
    <text evidence="8">The sequence shown here is derived from an EMBL/GenBank/DDBJ whole genome shotgun (WGS) entry which is preliminary data.</text>
</comment>
<evidence type="ECO:0000313" key="8">
    <source>
        <dbReference type="EMBL" id="PSJ38338.1"/>
    </source>
</evidence>
<protein>
    <submittedName>
        <fullName evidence="8">D-cysteine desulfhydrase</fullName>
    </submittedName>
</protein>
<comment type="cofactor">
    <cofactor evidence="1">
        <name>pyridoxal 5'-phosphate</name>
        <dbReference type="ChEBI" id="CHEBI:597326"/>
    </cofactor>
</comment>
<dbReference type="InterPro" id="IPR001926">
    <property type="entry name" value="TrpB-like_PALP"/>
</dbReference>
<dbReference type="AlphaFoldDB" id="A0A2P7QK48"/>
<accession>A0A2P7QK48</accession>
<evidence type="ECO:0000313" key="9">
    <source>
        <dbReference type="Proteomes" id="UP000241167"/>
    </source>
</evidence>
<dbReference type="InterPro" id="IPR027278">
    <property type="entry name" value="ACCD_DCysDesulf"/>
</dbReference>
<gene>
    <name evidence="8" type="ORF">C7I55_17960</name>
</gene>
<feature type="compositionally biased region" description="Polar residues" evidence="6">
    <location>
        <begin position="340"/>
        <end position="351"/>
    </location>
</feature>
<dbReference type="OrthoDB" id="9801249at2"/>
<dbReference type="Proteomes" id="UP000241167">
    <property type="component" value="Unassembled WGS sequence"/>
</dbReference>
<organism evidence="8 9">
    <name type="scientific">Allosphingosinicella deserti</name>
    <dbReference type="NCBI Taxonomy" id="2116704"/>
    <lineage>
        <taxon>Bacteria</taxon>
        <taxon>Pseudomonadati</taxon>
        <taxon>Pseudomonadota</taxon>
        <taxon>Alphaproteobacteria</taxon>
        <taxon>Sphingomonadales</taxon>
        <taxon>Sphingomonadaceae</taxon>
        <taxon>Allosphingosinicella</taxon>
    </lineage>
</organism>
<keyword evidence="9" id="KW-1185">Reference proteome</keyword>